<name>A0AAD7F6G9_9AGAR</name>
<organism evidence="5 6">
    <name type="scientific">Mycena albidolilacea</name>
    <dbReference type="NCBI Taxonomy" id="1033008"/>
    <lineage>
        <taxon>Eukaryota</taxon>
        <taxon>Fungi</taxon>
        <taxon>Dikarya</taxon>
        <taxon>Basidiomycota</taxon>
        <taxon>Agaricomycotina</taxon>
        <taxon>Agaricomycetes</taxon>
        <taxon>Agaricomycetidae</taxon>
        <taxon>Agaricales</taxon>
        <taxon>Marasmiineae</taxon>
        <taxon>Mycenaceae</taxon>
        <taxon>Mycena</taxon>
    </lineage>
</organism>
<keyword evidence="5" id="KW-0418">Kinase</keyword>
<sequence length="403" mass="46452">MATGDTPATADPPESDEPTAERRAENPRLYEDEHLVAEGRLGPNELYWRDHFAWLKDAGYLLRPRYSPTWSAPWKSVDEKPWTFEESVMPLSSLVIDATRSSDGSYVVLKRCDRLDPSVVSGALREGQIFEKLFREPLASDPKNHCIRLIEILQVPDDPATDLIVMPLLTPWQSPYFQFVTIGEAVEFFSQIFEGLKFLHNHNIWHGDCKANNIMMDASPILREDPHPWDHTMTRDYSRYLPPVRTRTRHPVKYYWIDFDLSDEYDPSKGPPLVVPGYGGTRNVPEFSFPDRKCNPFAVDVWCLGFMIQVYFTEGSELDSREKMQGFEFMHGLVAAMTQEDPAKRPNMDEVVRQFSKIKAGLSPWKLRSRFTSERRAGIVQSATHWARQLYLMARRIPAIPTP</sequence>
<evidence type="ECO:0000259" key="4">
    <source>
        <dbReference type="PROSITE" id="PS50011"/>
    </source>
</evidence>
<evidence type="ECO:0000256" key="2">
    <source>
        <dbReference type="ARBA" id="ARBA00022840"/>
    </source>
</evidence>
<proteinExistence type="predicted"/>
<keyword evidence="2" id="KW-0067">ATP-binding</keyword>
<feature type="domain" description="Protein kinase" evidence="4">
    <location>
        <begin position="30"/>
        <end position="366"/>
    </location>
</feature>
<dbReference type="Gene3D" id="1.10.510.10">
    <property type="entry name" value="Transferase(Phosphotransferase) domain 1"/>
    <property type="match status" value="1"/>
</dbReference>
<feature type="compositionally biased region" description="Basic and acidic residues" evidence="3">
    <location>
        <begin position="19"/>
        <end position="31"/>
    </location>
</feature>
<dbReference type="EMBL" id="JARIHO010000001">
    <property type="protein sequence ID" value="KAJ7367720.1"/>
    <property type="molecule type" value="Genomic_DNA"/>
</dbReference>
<comment type="caution">
    <text evidence="5">The sequence shown here is derived from an EMBL/GenBank/DDBJ whole genome shotgun (WGS) entry which is preliminary data.</text>
</comment>
<dbReference type="GO" id="GO:0035556">
    <property type="term" value="P:intracellular signal transduction"/>
    <property type="evidence" value="ECO:0007669"/>
    <property type="project" value="TreeGrafter"/>
</dbReference>
<dbReference type="InterPro" id="IPR000719">
    <property type="entry name" value="Prot_kinase_dom"/>
</dbReference>
<dbReference type="SMART" id="SM00220">
    <property type="entry name" value="S_TKc"/>
    <property type="match status" value="1"/>
</dbReference>
<dbReference type="Proteomes" id="UP001218218">
    <property type="component" value="Unassembled WGS sequence"/>
</dbReference>
<dbReference type="PANTHER" id="PTHR24346">
    <property type="entry name" value="MAP/MICROTUBULE AFFINITY-REGULATING KINASE"/>
    <property type="match status" value="1"/>
</dbReference>
<dbReference type="AlphaFoldDB" id="A0AAD7F6G9"/>
<evidence type="ECO:0000256" key="1">
    <source>
        <dbReference type="ARBA" id="ARBA00022741"/>
    </source>
</evidence>
<evidence type="ECO:0000313" key="6">
    <source>
        <dbReference type="Proteomes" id="UP001218218"/>
    </source>
</evidence>
<dbReference type="GO" id="GO:0005524">
    <property type="term" value="F:ATP binding"/>
    <property type="evidence" value="ECO:0007669"/>
    <property type="project" value="UniProtKB-KW"/>
</dbReference>
<evidence type="ECO:0000313" key="5">
    <source>
        <dbReference type="EMBL" id="KAJ7367720.1"/>
    </source>
</evidence>
<keyword evidence="1" id="KW-0547">Nucleotide-binding</keyword>
<accession>A0AAD7F6G9</accession>
<keyword evidence="5" id="KW-0808">Transferase</keyword>
<feature type="region of interest" description="Disordered" evidence="3">
    <location>
        <begin position="1"/>
        <end position="31"/>
    </location>
</feature>
<evidence type="ECO:0000256" key="3">
    <source>
        <dbReference type="SAM" id="MobiDB-lite"/>
    </source>
</evidence>
<keyword evidence="6" id="KW-1185">Reference proteome</keyword>
<dbReference type="GO" id="GO:0004674">
    <property type="term" value="F:protein serine/threonine kinase activity"/>
    <property type="evidence" value="ECO:0007669"/>
    <property type="project" value="TreeGrafter"/>
</dbReference>
<dbReference type="PANTHER" id="PTHR24346:SF30">
    <property type="entry name" value="MATERNAL EMBRYONIC LEUCINE ZIPPER KINASE"/>
    <property type="match status" value="1"/>
</dbReference>
<reference evidence="5" key="1">
    <citation type="submission" date="2023-03" db="EMBL/GenBank/DDBJ databases">
        <title>Massive genome expansion in bonnet fungi (Mycena s.s.) driven by repeated elements and novel gene families across ecological guilds.</title>
        <authorList>
            <consortium name="Lawrence Berkeley National Laboratory"/>
            <person name="Harder C.B."/>
            <person name="Miyauchi S."/>
            <person name="Viragh M."/>
            <person name="Kuo A."/>
            <person name="Thoen E."/>
            <person name="Andreopoulos B."/>
            <person name="Lu D."/>
            <person name="Skrede I."/>
            <person name="Drula E."/>
            <person name="Henrissat B."/>
            <person name="Morin E."/>
            <person name="Kohler A."/>
            <person name="Barry K."/>
            <person name="LaButti K."/>
            <person name="Morin E."/>
            <person name="Salamov A."/>
            <person name="Lipzen A."/>
            <person name="Mereny Z."/>
            <person name="Hegedus B."/>
            <person name="Baldrian P."/>
            <person name="Stursova M."/>
            <person name="Weitz H."/>
            <person name="Taylor A."/>
            <person name="Grigoriev I.V."/>
            <person name="Nagy L.G."/>
            <person name="Martin F."/>
            <person name="Kauserud H."/>
        </authorList>
    </citation>
    <scope>NUCLEOTIDE SEQUENCE</scope>
    <source>
        <strain evidence="5">CBHHK002</strain>
    </source>
</reference>
<protein>
    <submittedName>
        <fullName evidence="5">Kinase-like domain-containing protein</fullName>
    </submittedName>
</protein>
<dbReference type="GO" id="GO:0005737">
    <property type="term" value="C:cytoplasm"/>
    <property type="evidence" value="ECO:0007669"/>
    <property type="project" value="TreeGrafter"/>
</dbReference>
<dbReference type="InterPro" id="IPR011009">
    <property type="entry name" value="Kinase-like_dom_sf"/>
</dbReference>
<dbReference type="Pfam" id="PF00069">
    <property type="entry name" value="Pkinase"/>
    <property type="match status" value="1"/>
</dbReference>
<dbReference type="SUPFAM" id="SSF56112">
    <property type="entry name" value="Protein kinase-like (PK-like)"/>
    <property type="match status" value="1"/>
</dbReference>
<gene>
    <name evidence="5" type="ORF">DFH08DRAFT_4337</name>
</gene>
<dbReference type="PROSITE" id="PS50011">
    <property type="entry name" value="PROTEIN_KINASE_DOM"/>
    <property type="match status" value="1"/>
</dbReference>